<comment type="caution">
    <text evidence="2">The sequence shown here is derived from an EMBL/GenBank/DDBJ whole genome shotgun (WGS) entry which is preliminary data.</text>
</comment>
<dbReference type="VEuPathDB" id="MicrosporidiaDB:EDEG_00154"/>
<organism evidence="2 3">
    <name type="scientific">Edhazardia aedis (strain USNM 41457)</name>
    <name type="common">Microsporidian parasite</name>
    <dbReference type="NCBI Taxonomy" id="1003232"/>
    <lineage>
        <taxon>Eukaryota</taxon>
        <taxon>Fungi</taxon>
        <taxon>Fungi incertae sedis</taxon>
        <taxon>Microsporidia</taxon>
        <taxon>Edhazardia</taxon>
    </lineage>
</organism>
<dbReference type="InParanoid" id="J8ZX32"/>
<keyword evidence="1" id="KW-0812">Transmembrane</keyword>
<evidence type="ECO:0000313" key="2">
    <source>
        <dbReference type="EMBL" id="EJW04238.1"/>
    </source>
</evidence>
<sequence length="100" mass="12257">MLKKIRNFQFDNILNWFFIYANLLNYKRNFSLYHIYYTNCKMLDQRFENNVIIKNIEIYVISIFTCYFLVASQVKHNQFLNLRNKKADNPFLSIPFIFHG</sequence>
<gene>
    <name evidence="2" type="ORF">EDEG_00154</name>
</gene>
<feature type="transmembrane region" description="Helical" evidence="1">
    <location>
        <begin position="51"/>
        <end position="70"/>
    </location>
</feature>
<evidence type="ECO:0000313" key="3">
    <source>
        <dbReference type="Proteomes" id="UP000003163"/>
    </source>
</evidence>
<keyword evidence="1" id="KW-1133">Transmembrane helix</keyword>
<dbReference type="AlphaFoldDB" id="J8ZX32"/>
<keyword evidence="3" id="KW-1185">Reference proteome</keyword>
<dbReference type="EMBL" id="AFBI03000002">
    <property type="protein sequence ID" value="EJW04238.1"/>
    <property type="molecule type" value="Genomic_DNA"/>
</dbReference>
<accession>J8ZX32</accession>
<protein>
    <submittedName>
        <fullName evidence="2">Uncharacterized protein</fullName>
    </submittedName>
</protein>
<dbReference type="Proteomes" id="UP000003163">
    <property type="component" value="Unassembled WGS sequence"/>
</dbReference>
<proteinExistence type="predicted"/>
<evidence type="ECO:0000256" key="1">
    <source>
        <dbReference type="SAM" id="Phobius"/>
    </source>
</evidence>
<name>J8ZX32_EDHAE</name>
<dbReference type="HOGENOM" id="CLU_2306047_0_0_1"/>
<reference evidence="2 3" key="1">
    <citation type="submission" date="2011-08" db="EMBL/GenBank/DDBJ databases">
        <authorList>
            <person name="Liu Z.J."/>
            <person name="Shi F.L."/>
            <person name="Lu J.Q."/>
            <person name="Li M."/>
            <person name="Wang Z.L."/>
        </authorList>
    </citation>
    <scope>NUCLEOTIDE SEQUENCE [LARGE SCALE GENOMIC DNA]</scope>
    <source>
        <strain evidence="2 3">USNM 41457</strain>
    </source>
</reference>
<reference evidence="3" key="2">
    <citation type="submission" date="2015-07" db="EMBL/GenBank/DDBJ databases">
        <title>Contrasting host-pathogen interactions and genome evolution in two generalist and specialist microsporidian pathogens of mosquitoes.</title>
        <authorList>
            <consortium name="The Broad Institute Genomics Platform"/>
            <consortium name="The Broad Institute Genome Sequencing Center for Infectious Disease"/>
            <person name="Cuomo C.A."/>
            <person name="Sanscrainte N.D."/>
            <person name="Goldberg J.M."/>
            <person name="Heiman D."/>
            <person name="Young S."/>
            <person name="Zeng Q."/>
            <person name="Becnel J.J."/>
            <person name="Birren B.W."/>
        </authorList>
    </citation>
    <scope>NUCLEOTIDE SEQUENCE [LARGE SCALE GENOMIC DNA]</scope>
    <source>
        <strain evidence="3">USNM 41457</strain>
    </source>
</reference>
<keyword evidence="1" id="KW-0472">Membrane</keyword>